<evidence type="ECO:0000256" key="2">
    <source>
        <dbReference type="SAM" id="SignalP"/>
    </source>
</evidence>
<keyword evidence="1" id="KW-0812">Transmembrane</keyword>
<keyword evidence="4" id="KW-1185">Reference proteome</keyword>
<feature type="transmembrane region" description="Helical" evidence="1">
    <location>
        <begin position="219"/>
        <end position="237"/>
    </location>
</feature>
<reference evidence="3" key="1">
    <citation type="submission" date="2021-05" db="EMBL/GenBank/DDBJ databases">
        <title>The genome of the haptophyte Pavlova lutheri (Diacronema luteri, Pavlovales) - a model for lipid biosynthesis in eukaryotic algae.</title>
        <authorList>
            <person name="Hulatt C.J."/>
            <person name="Posewitz M.C."/>
        </authorList>
    </citation>
    <scope>NUCLEOTIDE SEQUENCE</scope>
    <source>
        <strain evidence="3">NIVA-4/92</strain>
    </source>
</reference>
<feature type="transmembrane region" description="Helical" evidence="1">
    <location>
        <begin position="179"/>
        <end position="207"/>
    </location>
</feature>
<dbReference type="Proteomes" id="UP000751190">
    <property type="component" value="Unassembled WGS sequence"/>
</dbReference>
<feature type="chain" id="PRO_5035154062" description="Receptor for retinol uptake STRA6" evidence="2">
    <location>
        <begin position="17"/>
        <end position="770"/>
    </location>
</feature>
<feature type="transmembrane region" description="Helical" evidence="1">
    <location>
        <begin position="252"/>
        <end position="271"/>
    </location>
</feature>
<evidence type="ECO:0000313" key="4">
    <source>
        <dbReference type="Proteomes" id="UP000751190"/>
    </source>
</evidence>
<feature type="transmembrane region" description="Helical" evidence="1">
    <location>
        <begin position="433"/>
        <end position="454"/>
    </location>
</feature>
<keyword evidence="2" id="KW-0732">Signal</keyword>
<feature type="transmembrane region" description="Helical" evidence="1">
    <location>
        <begin position="371"/>
        <end position="391"/>
    </location>
</feature>
<feature type="transmembrane region" description="Helical" evidence="1">
    <location>
        <begin position="397"/>
        <end position="421"/>
    </location>
</feature>
<feature type="transmembrane region" description="Helical" evidence="1">
    <location>
        <begin position="327"/>
        <end position="350"/>
    </location>
</feature>
<feature type="transmembrane region" description="Helical" evidence="1">
    <location>
        <begin position="291"/>
        <end position="315"/>
    </location>
</feature>
<protein>
    <recommendedName>
        <fullName evidence="5">Receptor for retinol uptake STRA6</fullName>
    </recommendedName>
</protein>
<proteinExistence type="predicted"/>
<comment type="caution">
    <text evidence="3">The sequence shown here is derived from an EMBL/GenBank/DDBJ whole genome shotgun (WGS) entry which is preliminary data.</text>
</comment>
<sequence>MSSKWYALALVARASARLLVLDGALEGTALVSPPLHVSAPTFDVVGAMVASNMTDWSYATCPPSYVGTESLERKIVLISTLWAGCSVEKHAIAMHRLAASAMVLVTLTDDLSLSQPPVPGIAYHSFMPGDSREPLPIAVAQVTSMAARRLYVSLRTGAHTHARLTPSPNAFRAMWLSPWWTLFQVVLTMQSVVILELAVLRLFAYIVEEGRPRLTIPQVLLFLEGATNCIRIAYLAVDPYFSRGIYSDRTALWLLSNHLAIGSLSRALFLVYYTQAAASSGIVTLRVSRPFWAATLISFCCAVLALDIISSALVFHASASIASNVLAMFKLVLAMVIVPPFELVLCILAYRHVLARLRALPLTLLSKVKAAMGRTIFTSFCSVAFGSLLLFSLHSPVTLYVVVFAFRSSVNATSLMHVLVFRPLSVRVRIGPFGCVVTLIALGVRSFLSALLPVGSSIYRPAPLLTAGAGALDEPFSWLSLGISLRFAREHIAALEIDASHSADKVRSMLHSSGEFGAKVGVRSHVELYRDTRTLDGRYAVGEANVFVISAPDLPFVALIDALSAYSAELGLHADSTFFWIGAFSRRPIPLRARELAATTRIIHRVAHVALVLGCWHEPAPLRSLRCTYLLGCCRGVQVRLALTACEHARFASTLREQPAATREALLLATTTSALESDDEGTRALVLDMLTNDSAALPPHRLLLPEPMASEALEPAVAPHAASRLAPRPEPSELLAVVRARARVVLADAIDAALRGLPPCGGGGAIAQCV</sequence>
<keyword evidence="1" id="KW-0472">Membrane</keyword>
<dbReference type="AlphaFoldDB" id="A0A8J6CKM8"/>
<feature type="signal peptide" evidence="2">
    <location>
        <begin position="1"/>
        <end position="16"/>
    </location>
</feature>
<gene>
    <name evidence="3" type="ORF">KFE25_009699</name>
</gene>
<accession>A0A8J6CKM8</accession>
<evidence type="ECO:0008006" key="5">
    <source>
        <dbReference type="Google" id="ProtNLM"/>
    </source>
</evidence>
<keyword evidence="1" id="KW-1133">Transmembrane helix</keyword>
<evidence type="ECO:0000313" key="3">
    <source>
        <dbReference type="EMBL" id="KAG8471278.1"/>
    </source>
</evidence>
<evidence type="ECO:0000256" key="1">
    <source>
        <dbReference type="SAM" id="Phobius"/>
    </source>
</evidence>
<dbReference type="EMBL" id="JAGTXO010000001">
    <property type="protein sequence ID" value="KAG8471278.1"/>
    <property type="molecule type" value="Genomic_DNA"/>
</dbReference>
<organism evidence="3 4">
    <name type="scientific">Diacronema lutheri</name>
    <name type="common">Unicellular marine alga</name>
    <name type="synonym">Monochrysis lutheri</name>
    <dbReference type="NCBI Taxonomy" id="2081491"/>
    <lineage>
        <taxon>Eukaryota</taxon>
        <taxon>Haptista</taxon>
        <taxon>Haptophyta</taxon>
        <taxon>Pavlovophyceae</taxon>
        <taxon>Pavlovales</taxon>
        <taxon>Pavlovaceae</taxon>
        <taxon>Diacronema</taxon>
    </lineage>
</organism>
<name>A0A8J6CKM8_DIALT</name>